<sequence length="280" mass="32937">MGHTILARELREAMKEQYSIDHVVELQLIVAVLLENGIDEKQIEIATEFTNYFNKEWNLQTKPRKDNQSKKVAVINYIKWKYNSLIGEPSTFVFETISEIYSFYSKNRTLVSNEIKGVKEPLKQKFLQVEKALINLLECRNCKHPSLKFDFEIYEKEIYKHLSTKNNLDHIVEFQIIADVLAKNDIKNIDVAAKFAKYFNKDWNFKIIPREENYNKGSIVKNWLKSDLRTKPGVINAISQTYQSNRETVKFFIKNDNSLNQSERDLFIKVEITLNNLLTN</sequence>
<reference evidence="1" key="1">
    <citation type="journal article" date="2012" name="Genes Dev.">
        <title>A molecular wound response program associated with regeneration initiation in planarians.</title>
        <authorList>
            <person name="Wenemoser D."/>
            <person name="Lapan S.W."/>
            <person name="Wilkinson A.W."/>
            <person name="Bell G.W."/>
            <person name="Reddien P.W."/>
        </authorList>
    </citation>
    <scope>NUCLEOTIDE SEQUENCE</scope>
</reference>
<organism evidence="1">
    <name type="scientific">Schmidtea mediterranea</name>
    <name type="common">Freshwater planarian flatworm</name>
    <dbReference type="NCBI Taxonomy" id="79327"/>
    <lineage>
        <taxon>Eukaryota</taxon>
        <taxon>Metazoa</taxon>
        <taxon>Spiralia</taxon>
        <taxon>Lophotrochozoa</taxon>
        <taxon>Platyhelminthes</taxon>
        <taxon>Rhabditophora</taxon>
        <taxon>Seriata</taxon>
        <taxon>Tricladida</taxon>
        <taxon>Continenticola</taxon>
        <taxon>Geoplanoidea</taxon>
        <taxon>Dugesiidae</taxon>
        <taxon>Schmidtea</taxon>
    </lineage>
</organism>
<name>I1ZIC2_SCHMD</name>
<accession>I1ZIC2</accession>
<dbReference type="AlphaFoldDB" id="I1ZIC2"/>
<protein>
    <submittedName>
        <fullName evidence="1">Uncharacterized protein</fullName>
    </submittedName>
</protein>
<proteinExistence type="evidence at transcript level"/>
<evidence type="ECO:0000313" key="1">
    <source>
        <dbReference type="EMBL" id="AFJ24776.1"/>
    </source>
</evidence>
<dbReference type="EMBL" id="JX010533">
    <property type="protein sequence ID" value="AFJ24776.1"/>
    <property type="molecule type" value="mRNA"/>
</dbReference>